<dbReference type="Proteomes" id="UP000276055">
    <property type="component" value="Unassembled WGS sequence"/>
</dbReference>
<dbReference type="GO" id="GO:0005886">
    <property type="term" value="C:plasma membrane"/>
    <property type="evidence" value="ECO:0007669"/>
    <property type="project" value="UniProtKB-SubCell"/>
</dbReference>
<feature type="domain" description="Cardiolipin synthase N-terminal" evidence="8">
    <location>
        <begin position="13"/>
        <end position="57"/>
    </location>
</feature>
<evidence type="ECO:0000313" key="9">
    <source>
        <dbReference type="EMBL" id="RKR20823.1"/>
    </source>
</evidence>
<gene>
    <name evidence="9" type="ORF">C8D78_1465</name>
</gene>
<keyword evidence="3 7" id="KW-0812">Transmembrane</keyword>
<evidence type="ECO:0000256" key="6">
    <source>
        <dbReference type="SAM" id="MobiDB-lite"/>
    </source>
</evidence>
<dbReference type="InterPro" id="IPR027379">
    <property type="entry name" value="CLS_N"/>
</dbReference>
<accession>A0A495EW16</accession>
<evidence type="ECO:0000256" key="2">
    <source>
        <dbReference type="ARBA" id="ARBA00022475"/>
    </source>
</evidence>
<evidence type="ECO:0000313" key="10">
    <source>
        <dbReference type="Proteomes" id="UP000276055"/>
    </source>
</evidence>
<comment type="subcellular location">
    <subcellularLocation>
        <location evidence="1">Cell membrane</location>
        <topology evidence="1">Multi-pass membrane protein</topology>
    </subcellularLocation>
</comment>
<keyword evidence="5 7" id="KW-0472">Membrane</keyword>
<evidence type="ECO:0000256" key="4">
    <source>
        <dbReference type="ARBA" id="ARBA00022989"/>
    </source>
</evidence>
<feature type="compositionally biased region" description="Basic and acidic residues" evidence="6">
    <location>
        <begin position="91"/>
        <end position="113"/>
    </location>
</feature>
<evidence type="ECO:0000256" key="5">
    <source>
        <dbReference type="ARBA" id="ARBA00023136"/>
    </source>
</evidence>
<feature type="transmembrane region" description="Helical" evidence="7">
    <location>
        <begin position="6"/>
        <end position="23"/>
    </location>
</feature>
<reference evidence="9 10" key="1">
    <citation type="submission" date="2018-10" db="EMBL/GenBank/DDBJ databases">
        <title>Genomic Encyclopedia of Type Strains, Phase IV (KMG-IV): sequencing the most valuable type-strain genomes for metagenomic binning, comparative biology and taxonomic classification.</title>
        <authorList>
            <person name="Goeker M."/>
        </authorList>
    </citation>
    <scope>NUCLEOTIDE SEQUENCE [LARGE SCALE GENOMIC DNA]</scope>
    <source>
        <strain evidence="9 10">DSM 25586</strain>
    </source>
</reference>
<evidence type="ECO:0000256" key="1">
    <source>
        <dbReference type="ARBA" id="ARBA00004651"/>
    </source>
</evidence>
<dbReference type="Pfam" id="PF13396">
    <property type="entry name" value="PLDc_N"/>
    <property type="match status" value="1"/>
</dbReference>
<protein>
    <submittedName>
        <fullName evidence="9">Phospholipase D-like protein</fullName>
    </submittedName>
</protein>
<dbReference type="AlphaFoldDB" id="A0A495EW16"/>
<evidence type="ECO:0000256" key="3">
    <source>
        <dbReference type="ARBA" id="ARBA00022692"/>
    </source>
</evidence>
<organism evidence="9 10">
    <name type="scientific">Arthrobacter oryzae</name>
    <dbReference type="NCBI Taxonomy" id="409290"/>
    <lineage>
        <taxon>Bacteria</taxon>
        <taxon>Bacillati</taxon>
        <taxon>Actinomycetota</taxon>
        <taxon>Actinomycetes</taxon>
        <taxon>Micrococcales</taxon>
        <taxon>Micrococcaceae</taxon>
        <taxon>Arthrobacter</taxon>
    </lineage>
</organism>
<dbReference type="RefSeq" id="WP_120951523.1">
    <property type="nucleotide sequence ID" value="NZ_RBIR01000002.1"/>
</dbReference>
<feature type="transmembrane region" description="Helical" evidence="7">
    <location>
        <begin position="35"/>
        <end position="55"/>
    </location>
</feature>
<feature type="region of interest" description="Disordered" evidence="6">
    <location>
        <begin position="91"/>
        <end position="142"/>
    </location>
</feature>
<evidence type="ECO:0000256" key="7">
    <source>
        <dbReference type="SAM" id="Phobius"/>
    </source>
</evidence>
<sequence length="142" mass="15596">MLRVVVPIVILAVFVYGLVDLIRTDARLTRGISKTAWIFVQILLPLVGATLWFLIGRPRATDTAPVPYSHPVAPDDDPDFLRNLEIRRRNQAEAERRKKLKDELDAKERKLDDGAAEAGGTQGAGDAHEPGDAGTQGTDEVK</sequence>
<proteinExistence type="predicted"/>
<keyword evidence="2" id="KW-1003">Cell membrane</keyword>
<keyword evidence="4 7" id="KW-1133">Transmembrane helix</keyword>
<dbReference type="EMBL" id="RBIR01000002">
    <property type="protein sequence ID" value="RKR20823.1"/>
    <property type="molecule type" value="Genomic_DNA"/>
</dbReference>
<evidence type="ECO:0000259" key="8">
    <source>
        <dbReference type="Pfam" id="PF13396"/>
    </source>
</evidence>
<comment type="caution">
    <text evidence="9">The sequence shown here is derived from an EMBL/GenBank/DDBJ whole genome shotgun (WGS) entry which is preliminary data.</text>
</comment>
<name>A0A495EW16_9MICC</name>
<dbReference type="OrthoDB" id="3298527at2"/>